<protein>
    <submittedName>
        <fullName evidence="3">Uncharacterized protein YjbI with pentapeptide repeats</fullName>
    </submittedName>
</protein>
<feature type="domain" description="HYR" evidence="2">
    <location>
        <begin position="180"/>
        <end position="253"/>
    </location>
</feature>
<keyword evidence="4" id="KW-1185">Reference proteome</keyword>
<dbReference type="Gene3D" id="2.60.40.10">
    <property type="entry name" value="Immunoglobulins"/>
    <property type="match status" value="1"/>
</dbReference>
<dbReference type="RefSeq" id="WP_280763668.1">
    <property type="nucleotide sequence ID" value="NZ_JARXVC010000022.1"/>
</dbReference>
<dbReference type="InterPro" id="IPR015919">
    <property type="entry name" value="Cadherin-like_sf"/>
</dbReference>
<dbReference type="InterPro" id="IPR003410">
    <property type="entry name" value="HYR_dom"/>
</dbReference>
<dbReference type="Pfam" id="PF00805">
    <property type="entry name" value="Pentapeptide"/>
    <property type="match status" value="3"/>
</dbReference>
<dbReference type="Proteomes" id="UP001160334">
    <property type="component" value="Unassembled WGS sequence"/>
</dbReference>
<dbReference type="PANTHER" id="PTHR14136:SF17">
    <property type="entry name" value="BTB_POZ DOMAIN-CONTAINING PROTEIN KCTD9"/>
    <property type="match status" value="1"/>
</dbReference>
<organism evidence="3 4">
    <name type="scientific">Prescottella agglutinans</name>
    <dbReference type="NCBI Taxonomy" id="1644129"/>
    <lineage>
        <taxon>Bacteria</taxon>
        <taxon>Bacillati</taxon>
        <taxon>Actinomycetota</taxon>
        <taxon>Actinomycetes</taxon>
        <taxon>Mycobacteriales</taxon>
        <taxon>Nocardiaceae</taxon>
        <taxon>Prescottella</taxon>
    </lineage>
</organism>
<dbReference type="PANTHER" id="PTHR14136">
    <property type="entry name" value="BTB_POZ DOMAIN-CONTAINING PROTEIN KCTD9"/>
    <property type="match status" value="1"/>
</dbReference>
<reference evidence="3 4" key="1">
    <citation type="submission" date="2023-04" db="EMBL/GenBank/DDBJ databases">
        <title>Forest soil microbial communities from Buena Vista Peninsula, Colon Province, Panama.</title>
        <authorList>
            <person name="Bouskill N."/>
        </authorList>
    </citation>
    <scope>NUCLEOTIDE SEQUENCE [LARGE SCALE GENOMIC DNA]</scope>
    <source>
        <strain evidence="3 4">CFH S0262</strain>
    </source>
</reference>
<keyword evidence="1" id="KW-0677">Repeat</keyword>
<dbReference type="InterPro" id="IPR051082">
    <property type="entry name" value="Pentapeptide-BTB/POZ_domain"/>
</dbReference>
<dbReference type="SUPFAM" id="SSF49313">
    <property type="entry name" value="Cadherin-like"/>
    <property type="match status" value="1"/>
</dbReference>
<dbReference type="SUPFAM" id="SSF141571">
    <property type="entry name" value="Pentapeptide repeat-like"/>
    <property type="match status" value="1"/>
</dbReference>
<dbReference type="Gene3D" id="2.160.20.80">
    <property type="entry name" value="E3 ubiquitin-protein ligase SopA"/>
    <property type="match status" value="1"/>
</dbReference>
<evidence type="ECO:0000259" key="2">
    <source>
        <dbReference type="Pfam" id="PF02494"/>
    </source>
</evidence>
<proteinExistence type="predicted"/>
<evidence type="ECO:0000313" key="3">
    <source>
        <dbReference type="EMBL" id="MDH6284449.1"/>
    </source>
</evidence>
<dbReference type="InterPro" id="IPR001646">
    <property type="entry name" value="5peptide_repeat"/>
</dbReference>
<dbReference type="Pfam" id="PF02494">
    <property type="entry name" value="HYR"/>
    <property type="match status" value="1"/>
</dbReference>
<evidence type="ECO:0000256" key="1">
    <source>
        <dbReference type="ARBA" id="ARBA00022737"/>
    </source>
</evidence>
<dbReference type="InterPro" id="IPR013783">
    <property type="entry name" value="Ig-like_fold"/>
</dbReference>
<accession>A0ABT6MJF5</accession>
<sequence>MRVSMPAYRATTHPQYSSRPWRRAAVLALGVVAAPLVVGAPVANADTVISGCTIVANPTPTNHTDCPGVNFERSELPGLNLAYANLGGARLYFTKLVGANLTGANLASAEMTGAKLDRADLTGADLTGSVLTLAQAFDANLTNANLTQARMSSAILSRAKLSGANFWGADITGVYLDQTVLVPSDQRAAADPATGTAVVSWPTPPNLTGTMFDSCDRPSGSSFPVGVTTVRCTVQTWADSAYRSAAGKFTVTVQPRTLPTISGSPWNASVGQMYQFQFDVAGNPQPEITTTSALPHGITLSQTGELSGIPTQVGTFPLTLTAYSEAGESTFTTQLVVADDSAPGPAGSSAFGS</sequence>
<gene>
    <name evidence="3" type="ORF">M2280_005709</name>
</gene>
<comment type="caution">
    <text evidence="3">The sequence shown here is derived from an EMBL/GenBank/DDBJ whole genome shotgun (WGS) entry which is preliminary data.</text>
</comment>
<name>A0ABT6MJF5_9NOCA</name>
<dbReference type="EMBL" id="JARXVC010000022">
    <property type="protein sequence ID" value="MDH6284449.1"/>
    <property type="molecule type" value="Genomic_DNA"/>
</dbReference>
<evidence type="ECO:0000313" key="4">
    <source>
        <dbReference type="Proteomes" id="UP001160334"/>
    </source>
</evidence>